<sequence>MTKSVIPMNNSLDYLWSIRDQRLDDWFLMSSPWPTVCICLAYVLFVTVLGPRLMKDREALDLKGTIMAYNLFQVFLSAYVVYESWMAGWGTHYSWICQDVERDPDPNGSGMRMARITWIYFLSKFLEFCDTFFFLARKKFAHVSALQVTHHGIMPIFGYIMTRWYPGGHESFGGFLNSIVHVIMYGYYFCAALGPQFQKYLWWKKYLTTFQMFQFMVLFLKSQVVIFGIAECGYPWQFSLFCSSIMVLFLILFAGFYQQEYQAKQKRKLLGGQEKRHLNATKLD</sequence>
<keyword evidence="5 10" id="KW-0276">Fatty acid metabolism</keyword>
<dbReference type="GO" id="GO:0042761">
    <property type="term" value="P:very long-chain fatty acid biosynthetic process"/>
    <property type="evidence" value="ECO:0007669"/>
    <property type="project" value="TreeGrafter"/>
</dbReference>
<dbReference type="EMBL" id="ON075834">
    <property type="protein sequence ID" value="UZZ64689.1"/>
    <property type="molecule type" value="mRNA"/>
</dbReference>
<keyword evidence="4 10" id="KW-0812">Transmembrane</keyword>
<evidence type="ECO:0000256" key="10">
    <source>
        <dbReference type="RuleBase" id="RU361115"/>
    </source>
</evidence>
<comment type="catalytic activity">
    <reaction evidence="10">
        <text>a very-long-chain acyl-CoA + malonyl-CoA + H(+) = a very-long-chain 3-oxoacyl-CoA + CO2 + CoA</text>
        <dbReference type="Rhea" id="RHEA:32727"/>
        <dbReference type="ChEBI" id="CHEBI:15378"/>
        <dbReference type="ChEBI" id="CHEBI:16526"/>
        <dbReference type="ChEBI" id="CHEBI:57287"/>
        <dbReference type="ChEBI" id="CHEBI:57384"/>
        <dbReference type="ChEBI" id="CHEBI:90725"/>
        <dbReference type="ChEBI" id="CHEBI:90736"/>
        <dbReference type="EC" id="2.3.1.199"/>
    </reaction>
</comment>
<feature type="transmembrane region" description="Helical" evidence="10">
    <location>
        <begin position="236"/>
        <end position="257"/>
    </location>
</feature>
<dbReference type="EC" id="2.3.1.199" evidence="10"/>
<evidence type="ECO:0000256" key="1">
    <source>
        <dbReference type="ARBA" id="ARBA00004141"/>
    </source>
</evidence>
<evidence type="ECO:0000256" key="7">
    <source>
        <dbReference type="ARBA" id="ARBA00023098"/>
    </source>
</evidence>
<evidence type="ECO:0000256" key="6">
    <source>
        <dbReference type="ARBA" id="ARBA00022989"/>
    </source>
</evidence>
<feature type="transmembrane region" description="Helical" evidence="10">
    <location>
        <begin position="33"/>
        <end position="54"/>
    </location>
</feature>
<dbReference type="PANTHER" id="PTHR11157:SF69">
    <property type="entry name" value="ELONGATION OF VERY LONG CHAIN FATTY ACIDS PROTEIN 7"/>
    <property type="match status" value="1"/>
</dbReference>
<keyword evidence="8 10" id="KW-0472">Membrane</keyword>
<comment type="similarity">
    <text evidence="10">Belongs to the ELO family.</text>
</comment>
<dbReference type="GO" id="GO:0030148">
    <property type="term" value="P:sphingolipid biosynthetic process"/>
    <property type="evidence" value="ECO:0007669"/>
    <property type="project" value="TreeGrafter"/>
</dbReference>
<accession>A0A9E8RU54</accession>
<name>A0A9E8RU54_9MAXI</name>
<dbReference type="GO" id="GO:0034625">
    <property type="term" value="P:fatty acid elongation, monounsaturated fatty acid"/>
    <property type="evidence" value="ECO:0007669"/>
    <property type="project" value="TreeGrafter"/>
</dbReference>
<evidence type="ECO:0000256" key="3">
    <source>
        <dbReference type="ARBA" id="ARBA00022679"/>
    </source>
</evidence>
<feature type="transmembrane region" description="Helical" evidence="10">
    <location>
        <begin position="116"/>
        <end position="136"/>
    </location>
</feature>
<evidence type="ECO:0000256" key="4">
    <source>
        <dbReference type="ARBA" id="ARBA00022692"/>
    </source>
</evidence>
<protein>
    <recommendedName>
        <fullName evidence="10">Elongation of very long chain fatty acids protein</fullName>
        <ecNumber evidence="10">2.3.1.199</ecNumber>
    </recommendedName>
    <alternativeName>
        <fullName evidence="10">Very-long-chain 3-oxoacyl-CoA synthase</fullName>
    </alternativeName>
</protein>
<feature type="transmembrane region" description="Helical" evidence="10">
    <location>
        <begin position="172"/>
        <end position="194"/>
    </location>
</feature>
<proteinExistence type="evidence at transcript level"/>
<feature type="transmembrane region" description="Helical" evidence="10">
    <location>
        <begin position="206"/>
        <end position="230"/>
    </location>
</feature>
<evidence type="ECO:0000256" key="5">
    <source>
        <dbReference type="ARBA" id="ARBA00022832"/>
    </source>
</evidence>
<dbReference type="GO" id="GO:0005789">
    <property type="term" value="C:endoplasmic reticulum membrane"/>
    <property type="evidence" value="ECO:0007669"/>
    <property type="project" value="TreeGrafter"/>
</dbReference>
<dbReference type="GO" id="GO:0019367">
    <property type="term" value="P:fatty acid elongation, saturated fatty acid"/>
    <property type="evidence" value="ECO:0007669"/>
    <property type="project" value="TreeGrafter"/>
</dbReference>
<evidence type="ECO:0000256" key="2">
    <source>
        <dbReference type="ARBA" id="ARBA00022516"/>
    </source>
</evidence>
<reference evidence="11" key="1">
    <citation type="journal article" date="2023" name="Mol. Ecol.">
        <title>Functional characterization reveals a diverse repertoire of metazoan PUFA biosynthesis genes.</title>
        <authorList>
            <person name="Boyen J."/>
            <person name="Ribes-Navarro A."/>
            <person name="Kabeya N."/>
            <person name="Monroig O."/>
            <person name="Rigaux A."/>
            <person name="Fink P."/>
            <person name="Hablutzel P."/>
            <person name="Navarro J.C."/>
            <person name="De Troch M."/>
        </authorList>
    </citation>
    <scope>NUCLEOTIDE SEQUENCE</scope>
</reference>
<comment type="subcellular location">
    <subcellularLocation>
        <location evidence="1">Membrane</location>
        <topology evidence="1">Multi-pass membrane protein</topology>
    </subcellularLocation>
</comment>
<evidence type="ECO:0000256" key="8">
    <source>
        <dbReference type="ARBA" id="ARBA00023136"/>
    </source>
</evidence>
<dbReference type="PANTHER" id="PTHR11157">
    <property type="entry name" value="FATTY ACID ACYL TRANSFERASE-RELATED"/>
    <property type="match status" value="1"/>
</dbReference>
<dbReference type="Pfam" id="PF01151">
    <property type="entry name" value="ELO"/>
    <property type="match status" value="1"/>
</dbReference>
<dbReference type="GO" id="GO:0034626">
    <property type="term" value="P:fatty acid elongation, polyunsaturated fatty acid"/>
    <property type="evidence" value="ECO:0007669"/>
    <property type="project" value="TreeGrafter"/>
</dbReference>
<dbReference type="AlphaFoldDB" id="A0A9E8RU54"/>
<keyword evidence="6 10" id="KW-1133">Transmembrane helix</keyword>
<keyword evidence="7 10" id="KW-0443">Lipid metabolism</keyword>
<feature type="transmembrane region" description="Helical" evidence="10">
    <location>
        <begin position="148"/>
        <end position="166"/>
    </location>
</feature>
<keyword evidence="2 10" id="KW-0444">Lipid biosynthesis</keyword>
<dbReference type="GO" id="GO:0009922">
    <property type="term" value="F:fatty acid elongase activity"/>
    <property type="evidence" value="ECO:0007669"/>
    <property type="project" value="UniProtKB-EC"/>
</dbReference>
<organism evidence="11">
    <name type="scientific">Platychelipus littoralis</name>
    <dbReference type="NCBI Taxonomy" id="2593136"/>
    <lineage>
        <taxon>Eukaryota</taxon>
        <taxon>Metazoa</taxon>
        <taxon>Ecdysozoa</taxon>
        <taxon>Arthropoda</taxon>
        <taxon>Crustacea</taxon>
        <taxon>Multicrustacea</taxon>
        <taxon>Hexanauplia</taxon>
        <taxon>Copepoda</taxon>
        <taxon>Harpacticoida</taxon>
        <taxon>Laophontidae</taxon>
        <taxon>Platychelipus</taxon>
    </lineage>
</organism>
<dbReference type="InterPro" id="IPR002076">
    <property type="entry name" value="ELO_fam"/>
</dbReference>
<evidence type="ECO:0000313" key="11">
    <source>
        <dbReference type="EMBL" id="UZZ64689.1"/>
    </source>
</evidence>
<keyword evidence="9 10" id="KW-0275">Fatty acid biosynthesis</keyword>
<evidence type="ECO:0000256" key="9">
    <source>
        <dbReference type="ARBA" id="ARBA00023160"/>
    </source>
</evidence>
<keyword evidence="3 10" id="KW-0808">Transferase</keyword>